<reference evidence="9 10" key="1">
    <citation type="submission" date="2016-10" db="EMBL/GenBank/DDBJ databases">
        <authorList>
            <person name="de Groot N.N."/>
        </authorList>
    </citation>
    <scope>NUCLEOTIDE SEQUENCE [LARGE SCALE GENOMIC DNA]</scope>
    <source>
        <strain evidence="9 10">EP1-55-1</strain>
    </source>
</reference>
<dbReference type="Proteomes" id="UP000199227">
    <property type="component" value="Unassembled WGS sequence"/>
</dbReference>
<dbReference type="Pfam" id="PF01068">
    <property type="entry name" value="DNA_ligase_A_M"/>
    <property type="match status" value="1"/>
</dbReference>
<dbReference type="Gene3D" id="2.40.50.140">
    <property type="entry name" value="Nucleic acid-binding proteins"/>
    <property type="match status" value="1"/>
</dbReference>
<dbReference type="AlphaFoldDB" id="A0A1I5N0D4"/>
<dbReference type="GO" id="GO:0005524">
    <property type="term" value="F:ATP binding"/>
    <property type="evidence" value="ECO:0007669"/>
    <property type="project" value="InterPro"/>
</dbReference>
<dbReference type="CDD" id="cd08041">
    <property type="entry name" value="OBF_kDNA_ligase_like"/>
    <property type="match status" value="1"/>
</dbReference>
<evidence type="ECO:0000313" key="9">
    <source>
        <dbReference type="EMBL" id="SFP15365.1"/>
    </source>
</evidence>
<evidence type="ECO:0000313" key="10">
    <source>
        <dbReference type="Proteomes" id="UP000199227"/>
    </source>
</evidence>
<dbReference type="EMBL" id="FOXB01000008">
    <property type="protein sequence ID" value="SFP15365.1"/>
    <property type="molecule type" value="Genomic_DNA"/>
</dbReference>
<dbReference type="OrthoDB" id="9767858at2"/>
<accession>A0A1I5N0D4</accession>
<dbReference type="InterPro" id="IPR029319">
    <property type="entry name" value="DNA_ligase_OB"/>
</dbReference>
<dbReference type="PROSITE" id="PS00333">
    <property type="entry name" value="DNA_LIGASE_A2"/>
    <property type="match status" value="1"/>
</dbReference>
<evidence type="ECO:0000256" key="2">
    <source>
        <dbReference type="ARBA" id="ARBA00022598"/>
    </source>
</evidence>
<dbReference type="GO" id="GO:0006281">
    <property type="term" value="P:DNA repair"/>
    <property type="evidence" value="ECO:0007669"/>
    <property type="project" value="UniProtKB-KW"/>
</dbReference>
<evidence type="ECO:0000256" key="1">
    <source>
        <dbReference type="ARBA" id="ARBA00001968"/>
    </source>
</evidence>
<dbReference type="SUPFAM" id="SSF56091">
    <property type="entry name" value="DNA ligase/mRNA capping enzyme, catalytic domain"/>
    <property type="match status" value="1"/>
</dbReference>
<sequence>MRLLLLLLPILLFASKPNLLLLKVYTDQNITGWVMSEKLDGIRAYWDGKQLLTRSGKVIHAPSWFIKDYPPFAIDGELWSKRGDFEFISSTVRDKRPSSDWKKIKHYIFDVPNAKGNLFERLAKIKSYEGEVIKIITQLPIRSKDDLKRFLDEVEQNGGEGVVVRVPNTPYIGKRTSKALKVKRFHDTECEIVGYTEGKGKFRGKVGAIECQLKDGTRFKIGSGLSNAFREHPPKIGTIITFKYKEFTKKGKPRFPVFLRVRDNI</sequence>
<dbReference type="PANTHER" id="PTHR47810:SF1">
    <property type="entry name" value="DNA LIGASE B"/>
    <property type="match status" value="1"/>
</dbReference>
<comment type="cofactor">
    <cofactor evidence="1">
        <name>a divalent metal cation</name>
        <dbReference type="ChEBI" id="CHEBI:60240"/>
    </cofactor>
</comment>
<dbReference type="STRING" id="223786.SAMN05216234_1081"/>
<keyword evidence="10" id="KW-1185">Reference proteome</keyword>
<dbReference type="PANTHER" id="PTHR47810">
    <property type="entry name" value="DNA LIGASE"/>
    <property type="match status" value="1"/>
</dbReference>
<dbReference type="GO" id="GO:0006310">
    <property type="term" value="P:DNA recombination"/>
    <property type="evidence" value="ECO:0007669"/>
    <property type="project" value="InterPro"/>
</dbReference>
<dbReference type="Pfam" id="PF14743">
    <property type="entry name" value="DNA_ligase_OB_2"/>
    <property type="match status" value="1"/>
</dbReference>
<gene>
    <name evidence="9" type="ORF">SAMN05216234_1081</name>
</gene>
<dbReference type="Gene3D" id="3.30.1490.70">
    <property type="match status" value="1"/>
</dbReference>
<dbReference type="RefSeq" id="WP_092911459.1">
    <property type="nucleotide sequence ID" value="NZ_FOXB01000008.1"/>
</dbReference>
<evidence type="ECO:0000259" key="7">
    <source>
        <dbReference type="Pfam" id="PF01068"/>
    </source>
</evidence>
<keyword evidence="2 9" id="KW-0436">Ligase</keyword>
<dbReference type="GO" id="GO:0006260">
    <property type="term" value="P:DNA replication"/>
    <property type="evidence" value="ECO:0007669"/>
    <property type="project" value="UniProtKB-KW"/>
</dbReference>
<evidence type="ECO:0000256" key="5">
    <source>
        <dbReference type="ARBA" id="ARBA00023204"/>
    </source>
</evidence>
<dbReference type="NCBIfam" id="NF006592">
    <property type="entry name" value="PRK09125.1"/>
    <property type="match status" value="1"/>
</dbReference>
<dbReference type="SUPFAM" id="SSF50249">
    <property type="entry name" value="Nucleic acid-binding proteins"/>
    <property type="match status" value="1"/>
</dbReference>
<evidence type="ECO:0000259" key="8">
    <source>
        <dbReference type="Pfam" id="PF14743"/>
    </source>
</evidence>
<evidence type="ECO:0000256" key="3">
    <source>
        <dbReference type="ARBA" id="ARBA00022705"/>
    </source>
</evidence>
<feature type="domain" description="ATP-dependent DNA ligase family profile" evidence="7">
    <location>
        <begin position="67"/>
        <end position="183"/>
    </location>
</feature>
<evidence type="ECO:0000256" key="6">
    <source>
        <dbReference type="ARBA" id="ARBA00034003"/>
    </source>
</evidence>
<dbReference type="GO" id="GO:0003910">
    <property type="term" value="F:DNA ligase (ATP) activity"/>
    <property type="evidence" value="ECO:0007669"/>
    <property type="project" value="UniProtKB-EC"/>
</dbReference>
<organism evidence="9 10">
    <name type="scientific">Hydrogenimonas thermophila</name>
    <dbReference type="NCBI Taxonomy" id="223786"/>
    <lineage>
        <taxon>Bacteria</taxon>
        <taxon>Pseudomonadati</taxon>
        <taxon>Campylobacterota</taxon>
        <taxon>Epsilonproteobacteria</taxon>
        <taxon>Campylobacterales</taxon>
        <taxon>Hydrogenimonadaceae</taxon>
        <taxon>Hydrogenimonas</taxon>
    </lineage>
</organism>
<dbReference type="InterPro" id="IPR012340">
    <property type="entry name" value="NA-bd_OB-fold"/>
</dbReference>
<dbReference type="CDD" id="cd07896">
    <property type="entry name" value="Adenylation_kDNA_ligase_like"/>
    <property type="match status" value="1"/>
</dbReference>
<dbReference type="Gene3D" id="3.30.470.30">
    <property type="entry name" value="DNA ligase/mRNA capping enzyme"/>
    <property type="match status" value="1"/>
</dbReference>
<feature type="domain" description="DNA ligase OB-like" evidence="8">
    <location>
        <begin position="197"/>
        <end position="262"/>
    </location>
</feature>
<dbReference type="InterPro" id="IPR012310">
    <property type="entry name" value="DNA_ligase_ATP-dep_cent"/>
</dbReference>
<proteinExistence type="predicted"/>
<evidence type="ECO:0000256" key="4">
    <source>
        <dbReference type="ARBA" id="ARBA00022763"/>
    </source>
</evidence>
<dbReference type="InterPro" id="IPR016059">
    <property type="entry name" value="DNA_ligase_ATP-dep_CS"/>
</dbReference>
<keyword evidence="5" id="KW-0234">DNA repair</keyword>
<comment type="catalytic activity">
    <reaction evidence="6">
        <text>ATP + (deoxyribonucleotide)n-3'-hydroxyl + 5'-phospho-(deoxyribonucleotide)m = (deoxyribonucleotide)n+m + AMP + diphosphate.</text>
        <dbReference type="EC" id="6.5.1.1"/>
    </reaction>
</comment>
<keyword evidence="3" id="KW-0235">DNA replication</keyword>
<name>A0A1I5N0D4_9BACT</name>
<protein>
    <submittedName>
        <fullName evidence="9">DNA ligase-1</fullName>
    </submittedName>
</protein>
<dbReference type="InterPro" id="IPR050326">
    <property type="entry name" value="NAD_dep_DNA_ligaseB"/>
</dbReference>
<keyword evidence="4" id="KW-0227">DNA damage</keyword>